<evidence type="ECO:0000313" key="3">
    <source>
        <dbReference type="Proteomes" id="UP000660021"/>
    </source>
</evidence>
<comment type="caution">
    <text evidence="2">The sequence shown here is derived from an EMBL/GenBank/DDBJ whole genome shotgun (WGS) entry which is preliminary data.</text>
</comment>
<dbReference type="InterPro" id="IPR021338">
    <property type="entry name" value="DUF2953"/>
</dbReference>
<feature type="region of interest" description="Disordered" evidence="1">
    <location>
        <begin position="50"/>
        <end position="81"/>
    </location>
</feature>
<gene>
    <name evidence="2" type="ORF">H8S34_09350</name>
</gene>
<dbReference type="Pfam" id="PF11167">
    <property type="entry name" value="DUF2953"/>
    <property type="match status" value="1"/>
</dbReference>
<name>A0ABR7HU24_9FIRM</name>
<evidence type="ECO:0000256" key="1">
    <source>
        <dbReference type="SAM" id="MobiDB-lite"/>
    </source>
</evidence>
<dbReference type="RefSeq" id="WP_186963810.1">
    <property type="nucleotide sequence ID" value="NZ_JACOPR010000005.1"/>
</dbReference>
<proteinExistence type="predicted"/>
<dbReference type="Proteomes" id="UP000660021">
    <property type="component" value="Unassembled WGS sequence"/>
</dbReference>
<keyword evidence="3" id="KW-1185">Reference proteome</keyword>
<organism evidence="2 3">
    <name type="scientific">Pseudoflavonifractor hominis</name>
    <dbReference type="NCBI Taxonomy" id="2763059"/>
    <lineage>
        <taxon>Bacteria</taxon>
        <taxon>Bacillati</taxon>
        <taxon>Bacillota</taxon>
        <taxon>Clostridia</taxon>
        <taxon>Eubacteriales</taxon>
        <taxon>Oscillospiraceae</taxon>
        <taxon>Pseudoflavonifractor</taxon>
    </lineage>
</organism>
<evidence type="ECO:0000313" key="2">
    <source>
        <dbReference type="EMBL" id="MBC5731032.1"/>
    </source>
</evidence>
<dbReference type="EMBL" id="JACOPR010000005">
    <property type="protein sequence ID" value="MBC5731032.1"/>
    <property type="molecule type" value="Genomic_DNA"/>
</dbReference>
<protein>
    <submittedName>
        <fullName evidence="2">DUF2953 domain-containing protein</fullName>
    </submittedName>
</protein>
<reference evidence="2 3" key="1">
    <citation type="submission" date="2020-08" db="EMBL/GenBank/DDBJ databases">
        <title>Genome public.</title>
        <authorList>
            <person name="Liu C."/>
            <person name="Sun Q."/>
        </authorList>
    </citation>
    <scope>NUCLEOTIDE SEQUENCE [LARGE SCALE GENOMIC DNA]</scope>
    <source>
        <strain evidence="2 3">New-38</strain>
    </source>
</reference>
<accession>A0ABR7HU24</accession>
<feature type="compositionally biased region" description="Basic residues" evidence="1">
    <location>
        <begin position="60"/>
        <end position="72"/>
    </location>
</feature>
<sequence length="219" mass="24404">MNGLWITGAVVLALFLLGQLRLGGEVRYHPGEVGIWLRVGGVPIRLYPRKKKNEPDRVSKKERKARPKKPKKPKEPGPPWTADRVLDLVKRVLPLIGEAAGKLRRRIRIDVFHLDVLLGGEDPGDTAMAFGRVNASCGIILPVLEQNFRCKDNRVRTAVDFARENTEARLTLALSMTLGQLIGFGLWCGYAAWKVWKETTGGLMSNKGPQQKEAVKYGN</sequence>